<comment type="caution">
    <text evidence="1">The sequence shown here is derived from an EMBL/GenBank/DDBJ whole genome shotgun (WGS) entry which is preliminary data.</text>
</comment>
<protein>
    <submittedName>
        <fullName evidence="1">Response regulator transcription factor</fullName>
    </submittedName>
</protein>
<evidence type="ECO:0000313" key="2">
    <source>
        <dbReference type="Proteomes" id="UP001380953"/>
    </source>
</evidence>
<reference evidence="1" key="1">
    <citation type="submission" date="2024-03" db="EMBL/GenBank/DDBJ databases">
        <title>Whole genome sequecning of epiphytes from Marcgravia umbellata leaves.</title>
        <authorList>
            <person name="Kumar G."/>
            <person name="Savka M.A."/>
        </authorList>
    </citation>
    <scope>NUCLEOTIDE SEQUENCE</scope>
    <source>
        <strain evidence="1">RIT_BL5</strain>
    </source>
</reference>
<name>A0ACC6PJA4_9BACL</name>
<keyword evidence="2" id="KW-1185">Reference proteome</keyword>
<gene>
    <name evidence="1" type="ORF">WKI47_24105</name>
</gene>
<sequence>MERICKVLIVDDEVLVRQGIKHYLDWEKYGFRIVGEASNGKEGLEAIERLQPHIVLTDIVMPVMEGEEFTRLIKKNHPGIEVVVLSSYGEFDYVRSTFQNGVADYILKPKLETQELLRVLQNTAKRIPSIRYTGEGLGEGPDAETLLEKLASGYDADEVAPPAVLAELFPHESFVLVGRLRPAGRKAAGASAASGETGPPLAERLRQALTPDAPLAAPYGPVRVYALPVAASGAAAGSEAALIGLQAGCREALIAALHRFAAAPAGAAGPAEVAASQAASPASPPDTEAMLSASDTASPGEAYRPAFWAASEAFAAPRELGASYRQVRELLDLRFFFPDRTLMLPEELPVASEPLPAFDLRTFTEEIKREHFDEAFRDLRLYAAKMAADHRCTAVGLKSFLGNIVFNLITLLGNMDYDAADLDEAKYGFFREIEDAQDAPSAVRLLEDFIRRAESKVAERTDQPGGANMKKLLAYIDEHYAEALSLTGLGKHFHFNPSYLSSYFTAHNKEGFSEYLNKIRVAKAEELLRDGELSISEISGRVGYSDPGYFTKVFKKQTGFSPSQYRRQHPTGR</sequence>
<accession>A0ACC6PJA4</accession>
<proteinExistence type="predicted"/>
<organism evidence="1 2">
    <name type="scientific">Saccharibacillus sacchari</name>
    <dbReference type="NCBI Taxonomy" id="456493"/>
    <lineage>
        <taxon>Bacteria</taxon>
        <taxon>Bacillati</taxon>
        <taxon>Bacillota</taxon>
        <taxon>Bacilli</taxon>
        <taxon>Bacillales</taxon>
        <taxon>Paenibacillaceae</taxon>
        <taxon>Saccharibacillus</taxon>
    </lineage>
</organism>
<dbReference type="Proteomes" id="UP001380953">
    <property type="component" value="Unassembled WGS sequence"/>
</dbReference>
<evidence type="ECO:0000313" key="1">
    <source>
        <dbReference type="EMBL" id="MEJ8307003.1"/>
    </source>
</evidence>
<dbReference type="EMBL" id="JBBKAR010000057">
    <property type="protein sequence ID" value="MEJ8307003.1"/>
    <property type="molecule type" value="Genomic_DNA"/>
</dbReference>